<dbReference type="InterPro" id="IPR008927">
    <property type="entry name" value="6-PGluconate_DH-like_C_sf"/>
</dbReference>
<feature type="domain" description="Pyrroline-5-carboxylate reductase dimerisation" evidence="9">
    <location>
        <begin position="170"/>
        <end position="273"/>
    </location>
</feature>
<keyword evidence="5" id="KW-0028">Amino-acid biosynthesis</keyword>
<keyword evidence="5" id="KW-0963">Cytoplasm</keyword>
<comment type="function">
    <text evidence="4 5">Catalyzes the reduction of 1-pyrroline-5-carboxylate (PCA) to L-proline.</text>
</comment>
<dbReference type="EMBL" id="AP019367">
    <property type="protein sequence ID" value="BBH50062.1"/>
    <property type="molecule type" value="Genomic_DNA"/>
</dbReference>
<feature type="domain" description="Pyrroline-5-carboxylate reductase catalytic N-terminal" evidence="8">
    <location>
        <begin position="13"/>
        <end position="108"/>
    </location>
</feature>
<dbReference type="Pfam" id="PF03807">
    <property type="entry name" value="F420_oxidored"/>
    <property type="match status" value="1"/>
</dbReference>
<comment type="subcellular location">
    <subcellularLocation>
        <location evidence="5">Cytoplasm</location>
    </subcellularLocation>
</comment>
<accession>A0A3G9K5H8</accession>
<dbReference type="UniPathway" id="UPA00098">
    <property type="reaction ID" value="UER00361"/>
</dbReference>
<evidence type="ECO:0000256" key="4">
    <source>
        <dbReference type="ARBA" id="ARBA00058118"/>
    </source>
</evidence>
<dbReference type="RefSeq" id="WP_126421594.1">
    <property type="nucleotide sequence ID" value="NZ_AP019367.1"/>
</dbReference>
<dbReference type="NCBIfam" id="TIGR00112">
    <property type="entry name" value="proC"/>
    <property type="match status" value="1"/>
</dbReference>
<evidence type="ECO:0000259" key="9">
    <source>
        <dbReference type="Pfam" id="PF14748"/>
    </source>
</evidence>
<dbReference type="PIRSF" id="PIRSF000193">
    <property type="entry name" value="Pyrrol-5-carb_rd"/>
    <property type="match status" value="1"/>
</dbReference>
<keyword evidence="3 5" id="KW-0560">Oxidoreductase</keyword>
<dbReference type="InterPro" id="IPR029036">
    <property type="entry name" value="P5CR_dimer"/>
</dbReference>
<dbReference type="GO" id="GO:0055129">
    <property type="term" value="P:L-proline biosynthetic process"/>
    <property type="evidence" value="ECO:0007669"/>
    <property type="project" value="UniProtKB-UniRule"/>
</dbReference>
<keyword evidence="11" id="KW-1185">Reference proteome</keyword>
<comment type="pathway">
    <text evidence="5">Amino-acid biosynthesis; L-proline biosynthesis; L-proline from L-glutamate 5-semialdehyde: step 1/1.</text>
</comment>
<evidence type="ECO:0000256" key="7">
    <source>
        <dbReference type="PIRSR" id="PIRSR000193-1"/>
    </source>
</evidence>
<dbReference type="SUPFAM" id="SSF48179">
    <property type="entry name" value="6-phosphogluconate dehydrogenase C-terminal domain-like"/>
    <property type="match status" value="1"/>
</dbReference>
<dbReference type="FunFam" id="1.10.3730.10:FF:000001">
    <property type="entry name" value="Pyrroline-5-carboxylate reductase"/>
    <property type="match status" value="1"/>
</dbReference>
<evidence type="ECO:0000259" key="8">
    <source>
        <dbReference type="Pfam" id="PF03807"/>
    </source>
</evidence>
<evidence type="ECO:0000256" key="6">
    <source>
        <dbReference type="NCBIfam" id="TIGR00112"/>
    </source>
</evidence>
<dbReference type="PANTHER" id="PTHR11645">
    <property type="entry name" value="PYRROLINE-5-CARBOXYLATE REDUCTASE"/>
    <property type="match status" value="1"/>
</dbReference>
<protein>
    <recommendedName>
        <fullName evidence="5 6">Pyrroline-5-carboxylate reductase</fullName>
        <shortName evidence="5">P5C reductase</shortName>
        <shortName evidence="5">P5CR</shortName>
        <ecNumber evidence="5 6">1.5.1.2</ecNumber>
    </recommendedName>
    <alternativeName>
        <fullName evidence="5">PCA reductase</fullName>
    </alternativeName>
</protein>
<comment type="catalytic activity">
    <reaction evidence="5">
        <text>L-proline + NADP(+) = (S)-1-pyrroline-5-carboxylate + NADPH + 2 H(+)</text>
        <dbReference type="Rhea" id="RHEA:14109"/>
        <dbReference type="ChEBI" id="CHEBI:15378"/>
        <dbReference type="ChEBI" id="CHEBI:17388"/>
        <dbReference type="ChEBI" id="CHEBI:57783"/>
        <dbReference type="ChEBI" id="CHEBI:58349"/>
        <dbReference type="ChEBI" id="CHEBI:60039"/>
        <dbReference type="EC" id="1.5.1.2"/>
    </reaction>
</comment>
<gene>
    <name evidence="5 10" type="primary">proC</name>
    <name evidence="10" type="ORF">Pcatena_06490</name>
</gene>
<feature type="binding site" evidence="7">
    <location>
        <begin position="17"/>
        <end position="22"/>
    </location>
    <ligand>
        <name>NADP(+)</name>
        <dbReference type="ChEBI" id="CHEBI:58349"/>
    </ligand>
</feature>
<dbReference type="PANTHER" id="PTHR11645:SF0">
    <property type="entry name" value="PYRROLINE-5-CARBOXYLATE REDUCTASE 3"/>
    <property type="match status" value="1"/>
</dbReference>
<proteinExistence type="inferred from homology"/>
<feature type="binding site" evidence="7">
    <location>
        <begin position="80"/>
        <end position="83"/>
    </location>
    <ligand>
        <name>NADP(+)</name>
        <dbReference type="ChEBI" id="CHEBI:58349"/>
    </ligand>
</feature>
<comment type="similarity">
    <text evidence="1 5">Belongs to the pyrroline-5-carboxylate reductase family.</text>
</comment>
<keyword evidence="5" id="KW-0641">Proline biosynthesis</keyword>
<dbReference type="GO" id="GO:0005737">
    <property type="term" value="C:cytoplasm"/>
    <property type="evidence" value="ECO:0007669"/>
    <property type="project" value="UniProtKB-SubCell"/>
</dbReference>
<dbReference type="SUPFAM" id="SSF51735">
    <property type="entry name" value="NAD(P)-binding Rossmann-fold domains"/>
    <property type="match status" value="1"/>
</dbReference>
<dbReference type="Gene3D" id="3.40.50.720">
    <property type="entry name" value="NAD(P)-binding Rossmann-like Domain"/>
    <property type="match status" value="1"/>
</dbReference>
<dbReference type="Proteomes" id="UP000273154">
    <property type="component" value="Chromosome"/>
</dbReference>
<dbReference type="KEGG" id="pcat:Pcatena_06490"/>
<evidence type="ECO:0000256" key="3">
    <source>
        <dbReference type="ARBA" id="ARBA00023002"/>
    </source>
</evidence>
<dbReference type="Pfam" id="PF14748">
    <property type="entry name" value="P5CR_dimer"/>
    <property type="match status" value="1"/>
</dbReference>
<evidence type="ECO:0000313" key="10">
    <source>
        <dbReference type="EMBL" id="BBH50062.1"/>
    </source>
</evidence>
<dbReference type="OrthoDB" id="9805754at2"/>
<comment type="catalytic activity">
    <reaction evidence="5">
        <text>L-proline + NAD(+) = (S)-1-pyrroline-5-carboxylate + NADH + 2 H(+)</text>
        <dbReference type="Rhea" id="RHEA:14105"/>
        <dbReference type="ChEBI" id="CHEBI:15378"/>
        <dbReference type="ChEBI" id="CHEBI:17388"/>
        <dbReference type="ChEBI" id="CHEBI:57540"/>
        <dbReference type="ChEBI" id="CHEBI:57945"/>
        <dbReference type="ChEBI" id="CHEBI:60039"/>
        <dbReference type="EC" id="1.5.1.2"/>
    </reaction>
</comment>
<reference evidence="11" key="1">
    <citation type="submission" date="2018-11" db="EMBL/GenBank/DDBJ databases">
        <title>Comparative genomics of Parolsenella catena and Libanicoccus massiliensis: Reclassification of Libanicoccus massiliensis as Parolsenella massiliensis comb. nov.</title>
        <authorList>
            <person name="Sakamoto M."/>
            <person name="Ikeyama N."/>
            <person name="Murakami T."/>
            <person name="Mori H."/>
            <person name="Yuki M."/>
            <person name="Ohkuma M."/>
        </authorList>
    </citation>
    <scope>NUCLEOTIDE SEQUENCE [LARGE SCALE GENOMIC DNA]</scope>
    <source>
        <strain evidence="11">JCM 31932</strain>
    </source>
</reference>
<dbReference type="InterPro" id="IPR036291">
    <property type="entry name" value="NAD(P)-bd_dom_sf"/>
</dbReference>
<dbReference type="InterPro" id="IPR000304">
    <property type="entry name" value="Pyrroline-COOH_reductase"/>
</dbReference>
<name>A0A3G9K5H8_9ACTN</name>
<dbReference type="EC" id="1.5.1.2" evidence="5 6"/>
<evidence type="ECO:0000256" key="1">
    <source>
        <dbReference type="ARBA" id="ARBA00005525"/>
    </source>
</evidence>
<dbReference type="HAMAP" id="MF_01925">
    <property type="entry name" value="P5C_reductase"/>
    <property type="match status" value="1"/>
</dbReference>
<sequence length="276" mass="27630">MSDTEKDLLGGQTVAIIGAGSMGGSIARGLVESGALPGEQVLVCDHNPGKLAALAQQAGVRTFATSAEMLAEKPGIVVLAVKPQVLAAVLEQHAADLDGALVVSIAAGVTLATLEAALPGARVVRVMPNLPVSVRSGASAITGGASAGEADVATVQALFATLGSAKVMREDQLDAEGAVVGCAPAYFALMVDALTRAGIRAGLRATDAREMVNATMLGVAESLAASGEHPRAYMERVTSPGGTTAAALYELEPALVDGCYDAVDAALARTAELARG</sequence>
<keyword evidence="2 5" id="KW-0521">NADP</keyword>
<dbReference type="InterPro" id="IPR028939">
    <property type="entry name" value="P5C_Rdtase_cat_N"/>
</dbReference>
<dbReference type="GO" id="GO:0004735">
    <property type="term" value="F:pyrroline-5-carboxylate reductase activity"/>
    <property type="evidence" value="ECO:0007669"/>
    <property type="project" value="UniProtKB-UniRule"/>
</dbReference>
<evidence type="ECO:0000313" key="11">
    <source>
        <dbReference type="Proteomes" id="UP000273154"/>
    </source>
</evidence>
<organism evidence="10 11">
    <name type="scientific">Parolsenella catena</name>
    <dbReference type="NCBI Taxonomy" id="2003188"/>
    <lineage>
        <taxon>Bacteria</taxon>
        <taxon>Bacillati</taxon>
        <taxon>Actinomycetota</taxon>
        <taxon>Coriobacteriia</taxon>
        <taxon>Coriobacteriales</taxon>
        <taxon>Atopobiaceae</taxon>
        <taxon>Parolsenella</taxon>
    </lineage>
</organism>
<evidence type="ECO:0000256" key="2">
    <source>
        <dbReference type="ARBA" id="ARBA00022857"/>
    </source>
</evidence>
<dbReference type="GeneID" id="88848778"/>
<evidence type="ECO:0000256" key="5">
    <source>
        <dbReference type="HAMAP-Rule" id="MF_01925"/>
    </source>
</evidence>
<dbReference type="Gene3D" id="1.10.3730.10">
    <property type="entry name" value="ProC C-terminal domain-like"/>
    <property type="match status" value="1"/>
</dbReference>
<dbReference type="AlphaFoldDB" id="A0A3G9K5H8"/>